<dbReference type="Proteomes" id="UP000836841">
    <property type="component" value="Chromosome 7"/>
</dbReference>
<reference evidence="2 3" key="1">
    <citation type="submission" date="2022-03" db="EMBL/GenBank/DDBJ databases">
        <authorList>
            <person name="Nunn A."/>
            <person name="Chopra R."/>
            <person name="Nunn A."/>
            <person name="Contreras Garrido A."/>
        </authorList>
    </citation>
    <scope>NUCLEOTIDE SEQUENCE [LARGE SCALE GENOMIC DNA]</scope>
</reference>
<evidence type="ECO:0000313" key="3">
    <source>
        <dbReference type="Proteomes" id="UP000836841"/>
    </source>
</evidence>
<dbReference type="Gene3D" id="3.30.200.20">
    <property type="entry name" value="Phosphorylase Kinase, domain 1"/>
    <property type="match status" value="1"/>
</dbReference>
<name>A0AAU9T4T3_THLAR</name>
<dbReference type="Pfam" id="PF00069">
    <property type="entry name" value="Pkinase"/>
    <property type="match status" value="1"/>
</dbReference>
<dbReference type="PROSITE" id="PS50011">
    <property type="entry name" value="PROTEIN_KINASE_DOM"/>
    <property type="match status" value="1"/>
</dbReference>
<dbReference type="Gene3D" id="1.10.510.10">
    <property type="entry name" value="Transferase(Phosphotransferase) domain 1"/>
    <property type="match status" value="1"/>
</dbReference>
<keyword evidence="3" id="KW-1185">Reference proteome</keyword>
<proteinExistence type="predicted"/>
<dbReference type="PROSITE" id="PS00108">
    <property type="entry name" value="PROTEIN_KINASE_ST"/>
    <property type="match status" value="1"/>
</dbReference>
<dbReference type="InterPro" id="IPR000719">
    <property type="entry name" value="Prot_kinase_dom"/>
</dbReference>
<gene>
    <name evidence="2" type="ORF">TAV2_LOCUS25795</name>
</gene>
<dbReference type="GO" id="GO:0007165">
    <property type="term" value="P:signal transduction"/>
    <property type="evidence" value="ECO:0007669"/>
    <property type="project" value="TreeGrafter"/>
</dbReference>
<feature type="domain" description="Protein kinase" evidence="1">
    <location>
        <begin position="5"/>
        <end position="216"/>
    </location>
</feature>
<dbReference type="InterPro" id="IPR011009">
    <property type="entry name" value="Kinase-like_dom_sf"/>
</dbReference>
<sequence>MLPLMEFMKSLGKGSYGSVDLIRFTKLDGSNPYYHAVNSSYAQDFDSLHKEFQILSKLRDCPRIVRTFGTSLSRGVDDYGIRVYKLSMVYAAAESLFSFMERTLSESMIRDFTIMILEGLVSVHNLGYVHCDLKPENILVFPHYEYEKDDLGGVILKLKSSYELKISDFDMSTKLERFHSLFLGTQGVSTNVFRKESEGERKCFGAVEASVSAESC</sequence>
<organism evidence="2 3">
    <name type="scientific">Thlaspi arvense</name>
    <name type="common">Field penny-cress</name>
    <dbReference type="NCBI Taxonomy" id="13288"/>
    <lineage>
        <taxon>Eukaryota</taxon>
        <taxon>Viridiplantae</taxon>
        <taxon>Streptophyta</taxon>
        <taxon>Embryophyta</taxon>
        <taxon>Tracheophyta</taxon>
        <taxon>Spermatophyta</taxon>
        <taxon>Magnoliopsida</taxon>
        <taxon>eudicotyledons</taxon>
        <taxon>Gunneridae</taxon>
        <taxon>Pentapetalae</taxon>
        <taxon>rosids</taxon>
        <taxon>malvids</taxon>
        <taxon>Brassicales</taxon>
        <taxon>Brassicaceae</taxon>
        <taxon>Thlaspideae</taxon>
        <taxon>Thlaspi</taxon>
    </lineage>
</organism>
<dbReference type="AlphaFoldDB" id="A0AAU9T4T3"/>
<evidence type="ECO:0000313" key="2">
    <source>
        <dbReference type="EMBL" id="CAH2079227.1"/>
    </source>
</evidence>
<protein>
    <recommendedName>
        <fullName evidence="1">Protein kinase domain-containing protein</fullName>
    </recommendedName>
</protein>
<dbReference type="PANTHER" id="PTHR48011:SF51">
    <property type="entry name" value="PROTEIN KINASE SUPERFAMILY PROTEIN"/>
    <property type="match status" value="1"/>
</dbReference>
<dbReference type="InterPro" id="IPR052751">
    <property type="entry name" value="Plant_MAPKKK"/>
</dbReference>
<accession>A0AAU9T4T3</accession>
<dbReference type="GO" id="GO:0005524">
    <property type="term" value="F:ATP binding"/>
    <property type="evidence" value="ECO:0007669"/>
    <property type="project" value="InterPro"/>
</dbReference>
<dbReference type="EMBL" id="OU466863">
    <property type="protein sequence ID" value="CAH2079227.1"/>
    <property type="molecule type" value="Genomic_DNA"/>
</dbReference>
<dbReference type="GO" id="GO:0004672">
    <property type="term" value="F:protein kinase activity"/>
    <property type="evidence" value="ECO:0007669"/>
    <property type="project" value="InterPro"/>
</dbReference>
<dbReference type="SUPFAM" id="SSF56112">
    <property type="entry name" value="Protein kinase-like (PK-like)"/>
    <property type="match status" value="1"/>
</dbReference>
<dbReference type="InterPro" id="IPR008271">
    <property type="entry name" value="Ser/Thr_kinase_AS"/>
</dbReference>
<evidence type="ECO:0000259" key="1">
    <source>
        <dbReference type="PROSITE" id="PS50011"/>
    </source>
</evidence>
<dbReference type="SMART" id="SM00220">
    <property type="entry name" value="S_TKc"/>
    <property type="match status" value="1"/>
</dbReference>
<dbReference type="PANTHER" id="PTHR48011">
    <property type="entry name" value="CCR4-NOT TRANSCRIPTIONAL COMPLEX SUBUNIT CAF120-RELATED"/>
    <property type="match status" value="1"/>
</dbReference>